<accession>A0A5B7G529</accession>
<feature type="region of interest" description="Disordered" evidence="1">
    <location>
        <begin position="93"/>
        <end position="118"/>
    </location>
</feature>
<keyword evidence="3" id="KW-1185">Reference proteome</keyword>
<dbReference type="AlphaFoldDB" id="A0A5B7G529"/>
<name>A0A5B7G529_PORTR</name>
<dbReference type="OrthoDB" id="10072345at2759"/>
<protein>
    <submittedName>
        <fullName evidence="2">Uncharacterized protein</fullName>
    </submittedName>
</protein>
<organism evidence="2 3">
    <name type="scientific">Portunus trituberculatus</name>
    <name type="common">Swimming crab</name>
    <name type="synonym">Neptunus trituberculatus</name>
    <dbReference type="NCBI Taxonomy" id="210409"/>
    <lineage>
        <taxon>Eukaryota</taxon>
        <taxon>Metazoa</taxon>
        <taxon>Ecdysozoa</taxon>
        <taxon>Arthropoda</taxon>
        <taxon>Crustacea</taxon>
        <taxon>Multicrustacea</taxon>
        <taxon>Malacostraca</taxon>
        <taxon>Eumalacostraca</taxon>
        <taxon>Eucarida</taxon>
        <taxon>Decapoda</taxon>
        <taxon>Pleocyemata</taxon>
        <taxon>Brachyura</taxon>
        <taxon>Eubrachyura</taxon>
        <taxon>Portunoidea</taxon>
        <taxon>Portunidae</taxon>
        <taxon>Portuninae</taxon>
        <taxon>Portunus</taxon>
    </lineage>
</organism>
<comment type="caution">
    <text evidence="2">The sequence shown here is derived from an EMBL/GenBank/DDBJ whole genome shotgun (WGS) entry which is preliminary data.</text>
</comment>
<dbReference type="Proteomes" id="UP000324222">
    <property type="component" value="Unassembled WGS sequence"/>
</dbReference>
<proteinExistence type="predicted"/>
<evidence type="ECO:0000256" key="1">
    <source>
        <dbReference type="SAM" id="MobiDB-lite"/>
    </source>
</evidence>
<evidence type="ECO:0000313" key="2">
    <source>
        <dbReference type="EMBL" id="MPC52525.1"/>
    </source>
</evidence>
<reference evidence="2 3" key="1">
    <citation type="submission" date="2019-05" db="EMBL/GenBank/DDBJ databases">
        <title>Another draft genome of Portunus trituberculatus and its Hox gene families provides insights of decapod evolution.</title>
        <authorList>
            <person name="Jeong J.-H."/>
            <person name="Song I."/>
            <person name="Kim S."/>
            <person name="Choi T."/>
            <person name="Kim D."/>
            <person name="Ryu S."/>
            <person name="Kim W."/>
        </authorList>
    </citation>
    <scope>NUCLEOTIDE SEQUENCE [LARGE SCALE GENOMIC DNA]</scope>
    <source>
        <tissue evidence="2">Muscle</tissue>
    </source>
</reference>
<evidence type="ECO:0000313" key="3">
    <source>
        <dbReference type="Proteomes" id="UP000324222"/>
    </source>
</evidence>
<dbReference type="EMBL" id="VSRR010010949">
    <property type="protein sequence ID" value="MPC52525.1"/>
    <property type="molecule type" value="Genomic_DNA"/>
</dbReference>
<sequence length="181" mass="20266">MDCNGRFAKQYYEDYFSRPVCRLCDTRSHLEEAVAEGNWRFAELKGNFDSLQDTRTRLEEAGAEGNNRYTELNNIFDTLQEFITANIGRSATTDSLPHTSVAPATADSRSRPSLSTDPAFIPVRNGARSLNKWKKHRRPDLWGIPSSEANLKNSVDVCRLLGGGTASQEPHCVTSRTVLRT</sequence>
<gene>
    <name evidence="2" type="ORF">E2C01_046396</name>
</gene>